<reference evidence="2 3" key="1">
    <citation type="submission" date="2024-07" db="EMBL/GenBank/DDBJ databases">
        <title>Chromosome-level genome assembly of the water stick insect Ranatra chinensis (Heteroptera: Nepidae).</title>
        <authorList>
            <person name="Liu X."/>
        </authorList>
    </citation>
    <scope>NUCLEOTIDE SEQUENCE [LARGE SCALE GENOMIC DNA]</scope>
    <source>
        <strain evidence="2">Cailab_2021Rc</strain>
        <tissue evidence="2">Muscle</tissue>
    </source>
</reference>
<evidence type="ECO:0000256" key="1">
    <source>
        <dbReference type="SAM" id="Phobius"/>
    </source>
</evidence>
<dbReference type="PANTHER" id="PTHR28474:SF1">
    <property type="entry name" value="TRANSMEMBRANE PROTEIN 72"/>
    <property type="match status" value="1"/>
</dbReference>
<dbReference type="Proteomes" id="UP001558652">
    <property type="component" value="Unassembled WGS sequence"/>
</dbReference>
<dbReference type="PANTHER" id="PTHR28474">
    <property type="entry name" value="TRANSMEMBRANE PROTEIN 72"/>
    <property type="match status" value="1"/>
</dbReference>
<sequence>MHERTIERSSAIKTVIFVINDGICLVHFRNEFDPCFTCWSKVLWFGLWKRSILYIIFATVLFLKPHRLWLSIFSGVQLLMLAGLYLILTYRNCRNQNIPTAPRLLHSHSPSQEENYDKYDDMTEVLDDSLPTPLITDNLSELEQDTILEI</sequence>
<keyword evidence="3" id="KW-1185">Reference proteome</keyword>
<keyword evidence="1" id="KW-1133">Transmembrane helix</keyword>
<comment type="caution">
    <text evidence="2">The sequence shown here is derived from an EMBL/GenBank/DDBJ whole genome shotgun (WGS) entry which is preliminary data.</text>
</comment>
<feature type="transmembrane region" description="Helical" evidence="1">
    <location>
        <begin position="42"/>
        <end position="62"/>
    </location>
</feature>
<organism evidence="2 3">
    <name type="scientific">Ranatra chinensis</name>
    <dbReference type="NCBI Taxonomy" id="642074"/>
    <lineage>
        <taxon>Eukaryota</taxon>
        <taxon>Metazoa</taxon>
        <taxon>Ecdysozoa</taxon>
        <taxon>Arthropoda</taxon>
        <taxon>Hexapoda</taxon>
        <taxon>Insecta</taxon>
        <taxon>Pterygota</taxon>
        <taxon>Neoptera</taxon>
        <taxon>Paraneoptera</taxon>
        <taxon>Hemiptera</taxon>
        <taxon>Heteroptera</taxon>
        <taxon>Panheteroptera</taxon>
        <taxon>Nepomorpha</taxon>
        <taxon>Nepidae</taxon>
        <taxon>Ranatrinae</taxon>
        <taxon>Ranatra</taxon>
    </lineage>
</organism>
<dbReference type="InterPro" id="IPR032055">
    <property type="entry name" value="TMEM72"/>
</dbReference>
<protein>
    <submittedName>
        <fullName evidence="2">Uncharacterized protein</fullName>
    </submittedName>
</protein>
<dbReference type="EMBL" id="JBFDAA010000002">
    <property type="protein sequence ID" value="KAL1139941.1"/>
    <property type="molecule type" value="Genomic_DNA"/>
</dbReference>
<keyword evidence="1" id="KW-0472">Membrane</keyword>
<gene>
    <name evidence="2" type="ORF">AAG570_006918</name>
</gene>
<accession>A0ABD0YW42</accession>
<name>A0ABD0YW42_9HEMI</name>
<proteinExistence type="predicted"/>
<feature type="transmembrane region" description="Helical" evidence="1">
    <location>
        <begin position="68"/>
        <end position="88"/>
    </location>
</feature>
<evidence type="ECO:0000313" key="3">
    <source>
        <dbReference type="Proteomes" id="UP001558652"/>
    </source>
</evidence>
<keyword evidence="1" id="KW-0812">Transmembrane</keyword>
<evidence type="ECO:0000313" key="2">
    <source>
        <dbReference type="EMBL" id="KAL1139941.1"/>
    </source>
</evidence>
<dbReference type="AlphaFoldDB" id="A0ABD0YW42"/>
<dbReference type="Pfam" id="PF16054">
    <property type="entry name" value="TMEM72"/>
    <property type="match status" value="1"/>
</dbReference>